<name>A0A9D3NG91_9TELE</name>
<evidence type="ECO:0000256" key="3">
    <source>
        <dbReference type="ARBA" id="ARBA00022833"/>
    </source>
</evidence>
<comment type="caution">
    <text evidence="9">The sequence shown here is derived from an EMBL/GenBank/DDBJ whole genome shotgun (WGS) entry which is preliminary data.</text>
</comment>
<dbReference type="InterPro" id="IPR001841">
    <property type="entry name" value="Znf_RING"/>
</dbReference>
<feature type="coiled-coil region" evidence="5">
    <location>
        <begin position="399"/>
        <end position="440"/>
    </location>
</feature>
<dbReference type="EMBL" id="JAHKSW010000017">
    <property type="protein sequence ID" value="KAG7321550.1"/>
    <property type="molecule type" value="Genomic_DNA"/>
</dbReference>
<dbReference type="Pfam" id="PF00643">
    <property type="entry name" value="zf-B_box"/>
    <property type="match status" value="1"/>
</dbReference>
<dbReference type="InterPro" id="IPR043136">
    <property type="entry name" value="B30.2/SPRY_sf"/>
</dbReference>
<dbReference type="InterPro" id="IPR025741">
    <property type="entry name" value="FAM110_C"/>
</dbReference>
<dbReference type="Gene3D" id="4.10.830.40">
    <property type="match status" value="1"/>
</dbReference>
<dbReference type="Pfam" id="PF14160">
    <property type="entry name" value="FAM110_C"/>
    <property type="match status" value="1"/>
</dbReference>
<dbReference type="InterPro" id="IPR051051">
    <property type="entry name" value="E3_ubiq-ligase_TRIM/RNF"/>
</dbReference>
<dbReference type="AlphaFoldDB" id="A0A9D3NG91"/>
<dbReference type="CDD" id="cd19769">
    <property type="entry name" value="Bbox2_TRIM16-like"/>
    <property type="match status" value="1"/>
</dbReference>
<dbReference type="SUPFAM" id="SSF57850">
    <property type="entry name" value="RING/U-box"/>
    <property type="match status" value="1"/>
</dbReference>
<evidence type="ECO:0000256" key="6">
    <source>
        <dbReference type="SAM" id="MobiDB-lite"/>
    </source>
</evidence>
<dbReference type="PROSITE" id="PS00518">
    <property type="entry name" value="ZF_RING_1"/>
    <property type="match status" value="1"/>
</dbReference>
<keyword evidence="10" id="KW-1185">Reference proteome</keyword>
<sequence length="1034" mass="116609">MAEASISVDQDQFSCPVCLDFLKDPVTLHCGHSFCKVCINGHWDQEDVYRGVYHCPLCRETFTPRPVLRRNNMLTEVVEKLKKTELQAASPAHCYTGPGDVECDSCTGRKHKAVKSCLVCLASYCEDHLKPHYQSPAFKKHKLVEACAELQEKICSEHDKLMEIYCHTDQSFICYLCTMEKHKGHETVPTKTERTEKQNELKEEQIKFQQRIQEKEKKVQELKQTVDIIKIRSQAAVDDSERIFSELITSMKKKRSKMMKLIRDQEKADLSRAERLLNQLEQEIADLKRRVTELEELSHTHDHIHFLQSFPSLCVSPGCEDSPSFTVNQHLSFDGVRKSLSDLKKRVEQICEEEFNKIRPQVVAVQMILPSEPKSREDLVKKYFCYLTLDPNTEHPHLILSEKNRVNELKEEQIKFQQRIQEKEKKVQELKQTVDIIKMRSQAAVDDSERIFSELISSMEKKRSEVTELIRTQEKAEVSRAERLLNQLEQEIADLKRRVTELEELSHTHDHIHFLQSFPSLCVSPGCEDSPSFTVNQHLSFDGVRKSLSDLKKRVEQIYEEEFNKIRPQAAANEDSQCSKASISQFVAAQSQGSEVGLKGASSILGSILIVFSALKASLPRRLRVCSRWRRKETQKVNWSRSTPEKHTGPTKGAVIRRRAENTTAASRSPAEMPTETLPPDSKALGAGGAVASAVPLRILNKGPEYFRRTAEPNPKRLSAVERLEADKAKYVKSQEVINAKQEPVKPQVLAKRSPGVSSALKASNNNAKSDTCASTKRENLNLEILKNLLNSSSSAEGPTKCSVARSWAPESGHRSFPESLNVPAAAFQGRKSPQNLNLSRGLMENHGAEGDRLPLHASQSSSDIRRLCNGKPFRSGRSSSSSSAPPLPPKPSAKALGISDNTKCPAETELEARRPSLHRSKSDLSDRLARSGADAERFFNYCGLEPDELEGFVEGFGRASSDIVSLNFRSASMISSDCGRSRHTDDNDDLSNEDEDEEERVPYGISAVERNARVIKWLYSIKQARESQKVSHV</sequence>
<dbReference type="Gene3D" id="2.60.120.920">
    <property type="match status" value="1"/>
</dbReference>
<feature type="domain" description="B box-type" evidence="8">
    <location>
        <begin position="150"/>
        <end position="190"/>
    </location>
</feature>
<keyword evidence="2 4" id="KW-0863">Zinc-finger</keyword>
<dbReference type="Pfam" id="PF14161">
    <property type="entry name" value="FAM110_N"/>
    <property type="match status" value="1"/>
</dbReference>
<feature type="coiled-coil region" evidence="5">
    <location>
        <begin position="471"/>
        <end position="505"/>
    </location>
</feature>
<dbReference type="OrthoDB" id="6105938at2759"/>
<feature type="region of interest" description="Disordered" evidence="6">
    <location>
        <begin position="845"/>
        <end position="929"/>
    </location>
</feature>
<protein>
    <submittedName>
        <fullName evidence="9">Uncharacterized protein</fullName>
    </submittedName>
</protein>
<dbReference type="PANTHER" id="PTHR25465:SF5">
    <property type="entry name" value="E3 UBIQUITIN_ISG15 LIGASE TRIM25-RELATED"/>
    <property type="match status" value="1"/>
</dbReference>
<proteinExistence type="predicted"/>
<feature type="region of interest" description="Disordered" evidence="6">
    <location>
        <begin position="977"/>
        <end position="1004"/>
    </location>
</feature>
<dbReference type="InterPro" id="IPR017907">
    <property type="entry name" value="Znf_RING_CS"/>
</dbReference>
<feature type="domain" description="RING-type" evidence="7">
    <location>
        <begin position="15"/>
        <end position="59"/>
    </location>
</feature>
<gene>
    <name evidence="9" type="ORF">KOW79_014408</name>
</gene>
<feature type="coiled-coil region" evidence="5">
    <location>
        <begin position="263"/>
        <end position="297"/>
    </location>
</feature>
<dbReference type="PROSITE" id="PS50119">
    <property type="entry name" value="ZF_BBOX"/>
    <property type="match status" value="1"/>
</dbReference>
<feature type="compositionally biased region" description="Low complexity" evidence="6">
    <location>
        <begin position="876"/>
        <end position="885"/>
    </location>
</feature>
<evidence type="ECO:0000259" key="8">
    <source>
        <dbReference type="PROSITE" id="PS50119"/>
    </source>
</evidence>
<dbReference type="GO" id="GO:0008270">
    <property type="term" value="F:zinc ion binding"/>
    <property type="evidence" value="ECO:0007669"/>
    <property type="project" value="UniProtKB-KW"/>
</dbReference>
<dbReference type="InterPro" id="IPR058030">
    <property type="entry name" value="TRIM8/14/16/25/29/45/65_CC"/>
</dbReference>
<feature type="compositionally biased region" description="Acidic residues" evidence="6">
    <location>
        <begin position="987"/>
        <end position="1000"/>
    </location>
</feature>
<evidence type="ECO:0000256" key="1">
    <source>
        <dbReference type="ARBA" id="ARBA00022723"/>
    </source>
</evidence>
<dbReference type="InterPro" id="IPR025739">
    <property type="entry name" value="FAM110_N"/>
</dbReference>
<dbReference type="PANTHER" id="PTHR25465">
    <property type="entry name" value="B-BOX DOMAIN CONTAINING"/>
    <property type="match status" value="1"/>
</dbReference>
<organism evidence="9 10">
    <name type="scientific">Hemibagrus wyckioides</name>
    <dbReference type="NCBI Taxonomy" id="337641"/>
    <lineage>
        <taxon>Eukaryota</taxon>
        <taxon>Metazoa</taxon>
        <taxon>Chordata</taxon>
        <taxon>Craniata</taxon>
        <taxon>Vertebrata</taxon>
        <taxon>Euteleostomi</taxon>
        <taxon>Actinopterygii</taxon>
        <taxon>Neopterygii</taxon>
        <taxon>Teleostei</taxon>
        <taxon>Ostariophysi</taxon>
        <taxon>Siluriformes</taxon>
        <taxon>Bagridae</taxon>
        <taxon>Hemibagrus</taxon>
    </lineage>
</organism>
<dbReference type="SMART" id="SM00184">
    <property type="entry name" value="RING"/>
    <property type="match status" value="1"/>
</dbReference>
<evidence type="ECO:0000259" key="7">
    <source>
        <dbReference type="PROSITE" id="PS50089"/>
    </source>
</evidence>
<dbReference type="InterPro" id="IPR013083">
    <property type="entry name" value="Znf_RING/FYVE/PHD"/>
</dbReference>
<dbReference type="InterPro" id="IPR000315">
    <property type="entry name" value="Znf_B-box"/>
</dbReference>
<dbReference type="Gene3D" id="3.30.40.10">
    <property type="entry name" value="Zinc/RING finger domain, C3HC4 (zinc finger)"/>
    <property type="match status" value="1"/>
</dbReference>
<evidence type="ECO:0000256" key="5">
    <source>
        <dbReference type="SAM" id="Coils"/>
    </source>
</evidence>
<feature type="coiled-coil region" evidence="5">
    <location>
        <begin position="198"/>
        <end position="232"/>
    </location>
</feature>
<evidence type="ECO:0000256" key="2">
    <source>
        <dbReference type="ARBA" id="ARBA00022771"/>
    </source>
</evidence>
<feature type="compositionally biased region" description="Basic and acidic residues" evidence="6">
    <location>
        <begin position="911"/>
        <end position="929"/>
    </location>
</feature>
<dbReference type="SMART" id="SM00336">
    <property type="entry name" value="BBOX"/>
    <property type="match status" value="1"/>
</dbReference>
<evidence type="ECO:0000256" key="4">
    <source>
        <dbReference type="PROSITE-ProRule" id="PRU00024"/>
    </source>
</evidence>
<keyword evidence="1" id="KW-0479">Metal-binding</keyword>
<dbReference type="SUPFAM" id="SSF57845">
    <property type="entry name" value="B-box zinc-binding domain"/>
    <property type="match status" value="1"/>
</dbReference>
<keyword evidence="5" id="KW-0175">Coiled coil</keyword>
<dbReference type="Gene3D" id="3.30.160.60">
    <property type="entry name" value="Classic Zinc Finger"/>
    <property type="match status" value="1"/>
</dbReference>
<dbReference type="Pfam" id="PF15227">
    <property type="entry name" value="zf-C3HC4_4"/>
    <property type="match status" value="1"/>
</dbReference>
<dbReference type="Pfam" id="PF25600">
    <property type="entry name" value="TRIM_CC"/>
    <property type="match status" value="2"/>
</dbReference>
<evidence type="ECO:0000313" key="10">
    <source>
        <dbReference type="Proteomes" id="UP000824219"/>
    </source>
</evidence>
<accession>A0A9D3NG91</accession>
<keyword evidence="3" id="KW-0862">Zinc</keyword>
<reference evidence="9 10" key="1">
    <citation type="submission" date="2021-06" db="EMBL/GenBank/DDBJ databases">
        <title>Chromosome-level genome assembly of the red-tail catfish (Hemibagrus wyckioides).</title>
        <authorList>
            <person name="Shao F."/>
        </authorList>
    </citation>
    <scope>NUCLEOTIDE SEQUENCE [LARGE SCALE GENOMIC DNA]</scope>
    <source>
        <strain evidence="9">EC202008001</strain>
        <tissue evidence="9">Blood</tissue>
    </source>
</reference>
<dbReference type="PROSITE" id="PS50089">
    <property type="entry name" value="ZF_RING_2"/>
    <property type="match status" value="1"/>
</dbReference>
<evidence type="ECO:0000313" key="9">
    <source>
        <dbReference type="EMBL" id="KAG7321550.1"/>
    </source>
</evidence>
<dbReference type="Proteomes" id="UP000824219">
    <property type="component" value="Linkage Group LG17"/>
</dbReference>